<protein>
    <submittedName>
        <fullName evidence="5">Fe(3+)-transporting ATPase</fullName>
        <ecNumber evidence="5">3.6.3.30</ecNumber>
    </submittedName>
</protein>
<reference evidence="5 6" key="1">
    <citation type="submission" date="2011-04" db="EMBL/GenBank/DDBJ databases">
        <title>The complete genome of Thermodesulfobium narugense DSM 14796.</title>
        <authorList>
            <consortium name="US DOE Joint Genome Institute (JGI-PGF)"/>
            <person name="Lucas S."/>
            <person name="Han J."/>
            <person name="Lapidus A."/>
            <person name="Bruce D."/>
            <person name="Goodwin L."/>
            <person name="Pitluck S."/>
            <person name="Peters L."/>
            <person name="Kyrpides N."/>
            <person name="Mavromatis K."/>
            <person name="Pagani I."/>
            <person name="Ivanova N."/>
            <person name="Ovchinnikova G."/>
            <person name="Zhang X."/>
            <person name="Saunders L."/>
            <person name="Detter J.C."/>
            <person name="Tapia R."/>
            <person name="Han C."/>
            <person name="Land M."/>
            <person name="Hauser L."/>
            <person name="Markowitz V."/>
            <person name="Cheng J.-F."/>
            <person name="Hugenholtz P."/>
            <person name="Woyke T."/>
            <person name="Wu D."/>
            <person name="Spring S."/>
            <person name="Schroeder M."/>
            <person name="Brambilla E."/>
            <person name="Klenk H.-P."/>
            <person name="Eisen J.A."/>
        </authorList>
    </citation>
    <scope>NUCLEOTIDE SEQUENCE [LARGE SCALE GENOMIC DNA]</scope>
    <source>
        <strain evidence="5 6">DSM 14796</strain>
    </source>
</reference>
<name>M1E8E6_9BACT</name>
<organism evidence="5 6">
    <name type="scientific">Thermodesulfobium narugense DSM 14796</name>
    <dbReference type="NCBI Taxonomy" id="747365"/>
    <lineage>
        <taxon>Bacteria</taxon>
        <taxon>Pseudomonadati</taxon>
        <taxon>Thermodesulfobiota</taxon>
        <taxon>Thermodesulfobiia</taxon>
        <taxon>Thermodesulfobiales</taxon>
        <taxon>Thermodesulfobiaceae</taxon>
        <taxon>Thermodesulfobium</taxon>
    </lineage>
</organism>
<dbReference type="AlphaFoldDB" id="M1E8E6"/>
<dbReference type="Proteomes" id="UP000011765">
    <property type="component" value="Chromosome"/>
</dbReference>
<dbReference type="Gene3D" id="3.40.50.300">
    <property type="entry name" value="P-loop containing nucleotide triphosphate hydrolases"/>
    <property type="match status" value="1"/>
</dbReference>
<dbReference type="PANTHER" id="PTHR42781">
    <property type="entry name" value="SPERMIDINE/PUTRESCINE IMPORT ATP-BINDING PROTEIN POTA"/>
    <property type="match status" value="1"/>
</dbReference>
<dbReference type="SUPFAM" id="SSF52540">
    <property type="entry name" value="P-loop containing nucleoside triphosphate hydrolases"/>
    <property type="match status" value="1"/>
</dbReference>
<keyword evidence="6" id="KW-1185">Reference proteome</keyword>
<keyword evidence="1" id="KW-0813">Transport</keyword>
<dbReference type="FunFam" id="3.40.50.300:FF:000425">
    <property type="entry name" value="Probable ABC transporter, ATP-binding subunit"/>
    <property type="match status" value="1"/>
</dbReference>
<proteinExistence type="predicted"/>
<dbReference type="InterPro" id="IPR050093">
    <property type="entry name" value="ABC_SmlMolc_Importer"/>
</dbReference>
<dbReference type="PROSITE" id="PS00211">
    <property type="entry name" value="ABC_TRANSPORTER_1"/>
    <property type="match status" value="1"/>
</dbReference>
<dbReference type="HOGENOM" id="CLU_000604_1_1_9"/>
<keyword evidence="5" id="KW-0378">Hydrolase</keyword>
<dbReference type="InterPro" id="IPR003439">
    <property type="entry name" value="ABC_transporter-like_ATP-bd"/>
</dbReference>
<evidence type="ECO:0000313" key="5">
    <source>
        <dbReference type="EMBL" id="AEE14895.1"/>
    </source>
</evidence>
<dbReference type="GO" id="GO:0016887">
    <property type="term" value="F:ATP hydrolysis activity"/>
    <property type="evidence" value="ECO:0007669"/>
    <property type="project" value="InterPro"/>
</dbReference>
<dbReference type="PANTHER" id="PTHR42781:SF4">
    <property type="entry name" value="SPERMIDINE_PUTRESCINE IMPORT ATP-BINDING PROTEIN POTA"/>
    <property type="match status" value="1"/>
</dbReference>
<dbReference type="EMBL" id="CP002690">
    <property type="protein sequence ID" value="AEE14895.1"/>
    <property type="molecule type" value="Genomic_DNA"/>
</dbReference>
<dbReference type="SMART" id="SM00382">
    <property type="entry name" value="AAA"/>
    <property type="match status" value="1"/>
</dbReference>
<dbReference type="GO" id="GO:0015697">
    <property type="term" value="P:quaternary ammonium group transport"/>
    <property type="evidence" value="ECO:0007669"/>
    <property type="project" value="UniProtKB-ARBA"/>
</dbReference>
<dbReference type="STRING" id="747365.Thena_1278"/>
<gene>
    <name evidence="5" type="ORF">Thena_1278</name>
</gene>
<dbReference type="SUPFAM" id="SSF50331">
    <property type="entry name" value="MOP-like"/>
    <property type="match status" value="1"/>
</dbReference>
<dbReference type="PROSITE" id="PS50893">
    <property type="entry name" value="ABC_TRANSPORTER_2"/>
    <property type="match status" value="1"/>
</dbReference>
<evidence type="ECO:0000256" key="1">
    <source>
        <dbReference type="ARBA" id="ARBA00022448"/>
    </source>
</evidence>
<evidence type="ECO:0000259" key="4">
    <source>
        <dbReference type="PROSITE" id="PS50893"/>
    </source>
</evidence>
<feature type="domain" description="ABC transporter" evidence="4">
    <location>
        <begin position="1"/>
        <end position="232"/>
    </location>
</feature>
<dbReference type="InterPro" id="IPR003593">
    <property type="entry name" value="AAA+_ATPase"/>
</dbReference>
<keyword evidence="2" id="KW-0547">Nucleotide-binding</keyword>
<dbReference type="Pfam" id="PF00005">
    <property type="entry name" value="ABC_tran"/>
    <property type="match status" value="1"/>
</dbReference>
<dbReference type="Gene3D" id="2.40.50.100">
    <property type="match status" value="1"/>
</dbReference>
<evidence type="ECO:0000256" key="3">
    <source>
        <dbReference type="ARBA" id="ARBA00022840"/>
    </source>
</evidence>
<dbReference type="InterPro" id="IPR027417">
    <property type="entry name" value="P-loop_NTPase"/>
</dbReference>
<evidence type="ECO:0000256" key="2">
    <source>
        <dbReference type="ARBA" id="ARBA00022741"/>
    </source>
</evidence>
<evidence type="ECO:0000313" key="6">
    <source>
        <dbReference type="Proteomes" id="UP000011765"/>
    </source>
</evidence>
<dbReference type="KEGG" id="tnr:Thena_1278"/>
<dbReference type="InterPro" id="IPR008995">
    <property type="entry name" value="Mo/tungstate-bd_C_term_dom"/>
</dbReference>
<sequence length="362" mass="41579">MSFFKVKNLKVKVGNFILDNISFELNKGQILAILGPSGSGKTLLLESIAGFHLPDKGELYLENKDISILPIEKREIGFMFQDYALFPHWNVKENILSSFKFSKGYKKININPEEIIKMLHIEDLLDRYPNNLSGGEKQRVALARSLITNPKMFLFDEPMSALDTRTRENLRDELLSILKKLSLSAIYVTHDHIEAFTLGDLVGIIKEGRLIQIGEKNQIFRKPNSIFVADFIGIENLFSATIKSVKRISPELYCIEAKHKQIVFEIISNEKLSANEEVFLSIRSEDISFLDESDERYNNLKNIITLEVIDIVQVDFFYKIFLSGDVHLKAITLKDSIKKHKINIGKKIKIYIDPEYIHIIKT</sequence>
<keyword evidence="3" id="KW-0067">ATP-binding</keyword>
<dbReference type="RefSeq" id="WP_013756616.1">
    <property type="nucleotide sequence ID" value="NC_015499.1"/>
</dbReference>
<dbReference type="eggNOG" id="COG3842">
    <property type="taxonomic scope" value="Bacteria"/>
</dbReference>
<dbReference type="GO" id="GO:0005524">
    <property type="term" value="F:ATP binding"/>
    <property type="evidence" value="ECO:0007669"/>
    <property type="project" value="UniProtKB-KW"/>
</dbReference>
<dbReference type="EC" id="3.6.3.30" evidence="5"/>
<dbReference type="InterPro" id="IPR017871">
    <property type="entry name" value="ABC_transporter-like_CS"/>
</dbReference>
<accession>M1E8E6</accession>